<protein>
    <submittedName>
        <fullName evidence="1">Uncharacterized protein</fullName>
    </submittedName>
</protein>
<evidence type="ECO:0000313" key="2">
    <source>
        <dbReference type="Proteomes" id="UP001152888"/>
    </source>
</evidence>
<organism evidence="1 2">
    <name type="scientific">Acanthoscelides obtectus</name>
    <name type="common">Bean weevil</name>
    <name type="synonym">Bruchus obtectus</name>
    <dbReference type="NCBI Taxonomy" id="200917"/>
    <lineage>
        <taxon>Eukaryota</taxon>
        <taxon>Metazoa</taxon>
        <taxon>Ecdysozoa</taxon>
        <taxon>Arthropoda</taxon>
        <taxon>Hexapoda</taxon>
        <taxon>Insecta</taxon>
        <taxon>Pterygota</taxon>
        <taxon>Neoptera</taxon>
        <taxon>Endopterygota</taxon>
        <taxon>Coleoptera</taxon>
        <taxon>Polyphaga</taxon>
        <taxon>Cucujiformia</taxon>
        <taxon>Chrysomeloidea</taxon>
        <taxon>Chrysomelidae</taxon>
        <taxon>Bruchinae</taxon>
        <taxon>Bruchini</taxon>
        <taxon>Acanthoscelides</taxon>
    </lineage>
</organism>
<sequence>MRDVMKKIRLQSHENSYLCGLITVLLIRRRRPRKDEDVANLRSSAYSYRVRFRTDNSLQEINICRQAFMSVHGIKKKKLEILQKSLKMTGVAPKDKKGENKNHPRKFDAHVLAAIYEHIKSFKGRKSHYSVKDSRKLYLPEDLNIKKMFKMFCELNPSMKVSYESYRTVFNTKFNIAFGYPRTDTCSSCDEFLIKIKSLQSDVLKSMDIAQKERFQKEIRHITIQNDVHKRKAEDHCYLDDIPSANAEIRNIFLYLSASEEGRNIKFLLPNTFTKVVSIS</sequence>
<keyword evidence="2" id="KW-1185">Reference proteome</keyword>
<dbReference type="EMBL" id="CAKOFQ010011195">
    <property type="protein sequence ID" value="CAH2020565.1"/>
    <property type="molecule type" value="Genomic_DNA"/>
</dbReference>
<evidence type="ECO:0000313" key="1">
    <source>
        <dbReference type="EMBL" id="CAH2020565.1"/>
    </source>
</evidence>
<dbReference type="OrthoDB" id="10065911at2759"/>
<comment type="caution">
    <text evidence="1">The sequence shown here is derived from an EMBL/GenBank/DDBJ whole genome shotgun (WGS) entry which is preliminary data.</text>
</comment>
<proteinExistence type="predicted"/>
<dbReference type="PANTHER" id="PTHR10773:SF19">
    <property type="match status" value="1"/>
</dbReference>
<reference evidence="1" key="1">
    <citation type="submission" date="2022-03" db="EMBL/GenBank/DDBJ databases">
        <authorList>
            <person name="Sayadi A."/>
        </authorList>
    </citation>
    <scope>NUCLEOTIDE SEQUENCE</scope>
</reference>
<gene>
    <name evidence="1" type="ORF">ACAOBT_LOCUS37949</name>
</gene>
<dbReference type="PANTHER" id="PTHR10773">
    <property type="entry name" value="DNA-DIRECTED RNA POLYMERASES I, II, AND III SUBUNIT RPABC2"/>
    <property type="match status" value="1"/>
</dbReference>
<name>A0A9P0QHS3_ACAOB</name>
<dbReference type="Proteomes" id="UP001152888">
    <property type="component" value="Unassembled WGS sequence"/>
</dbReference>
<accession>A0A9P0QHS3</accession>
<dbReference type="AlphaFoldDB" id="A0A9P0QHS3"/>